<dbReference type="SMART" id="SM00862">
    <property type="entry name" value="Trans_reg_C"/>
    <property type="match status" value="1"/>
</dbReference>
<evidence type="ECO:0000259" key="9">
    <source>
        <dbReference type="PROSITE" id="PS50110"/>
    </source>
</evidence>
<feature type="domain" description="Response regulatory" evidence="9">
    <location>
        <begin position="11"/>
        <end position="125"/>
    </location>
</feature>
<dbReference type="Pfam" id="PF00486">
    <property type="entry name" value="Trans_reg_C"/>
    <property type="match status" value="1"/>
</dbReference>
<dbReference type="PROSITE" id="PS50110">
    <property type="entry name" value="RESPONSE_REGULATORY"/>
    <property type="match status" value="1"/>
</dbReference>
<sequence length="237" mass="25392">MGGVSAIPPPTVLVVDDDEDVLVSVERGLRLSGFHVLVARDGAAALRSVTEHSPDAVVLDMNMPLLDGAGVVTALRALGNEVPVCVLSARSSVDDRISGLESGADDYLVKPFVLAELVARIKALLRRRTDTAPPAAPGTIAVGPLEVDVAGYRALLHGREIELTKREFELLSTLARNAGVVLSRERLLELVWGYDFVADTNVVDVFVGYLRRKLEADGTARLLHTVRGVGFVLRAPK</sequence>
<evidence type="ECO:0000256" key="2">
    <source>
        <dbReference type="ARBA" id="ARBA00022553"/>
    </source>
</evidence>
<feature type="domain" description="OmpR/PhoB-type" evidence="10">
    <location>
        <begin position="137"/>
        <end position="235"/>
    </location>
</feature>
<accession>A0ABS0DC26</accession>
<dbReference type="InterPro" id="IPR036388">
    <property type="entry name" value="WH-like_DNA-bd_sf"/>
</dbReference>
<comment type="subcellular location">
    <subcellularLocation>
        <location evidence="1">Cytoplasm</location>
    </subcellularLocation>
</comment>
<dbReference type="CDD" id="cd00383">
    <property type="entry name" value="trans_reg_C"/>
    <property type="match status" value="1"/>
</dbReference>
<keyword evidence="5 8" id="KW-0238">DNA-binding</keyword>
<evidence type="ECO:0000256" key="3">
    <source>
        <dbReference type="ARBA" id="ARBA00023012"/>
    </source>
</evidence>
<dbReference type="Pfam" id="PF00072">
    <property type="entry name" value="Response_reg"/>
    <property type="match status" value="1"/>
</dbReference>
<evidence type="ECO:0000256" key="1">
    <source>
        <dbReference type="ARBA" id="ARBA00004496"/>
    </source>
</evidence>
<dbReference type="InterPro" id="IPR039420">
    <property type="entry name" value="WalR-like"/>
</dbReference>
<evidence type="ECO:0000259" key="10">
    <source>
        <dbReference type="PROSITE" id="PS51755"/>
    </source>
</evidence>
<dbReference type="SUPFAM" id="SSF52172">
    <property type="entry name" value="CheY-like"/>
    <property type="match status" value="1"/>
</dbReference>
<evidence type="ECO:0000313" key="11">
    <source>
        <dbReference type="EMBL" id="MBF6356019.1"/>
    </source>
</evidence>
<dbReference type="InterPro" id="IPR001867">
    <property type="entry name" value="OmpR/PhoB-type_DNA-bd"/>
</dbReference>
<dbReference type="RefSeq" id="WP_195002874.1">
    <property type="nucleotide sequence ID" value="NZ_JADLQN010000002.1"/>
</dbReference>
<evidence type="ECO:0000313" key="12">
    <source>
        <dbReference type="Proteomes" id="UP000707731"/>
    </source>
</evidence>
<keyword evidence="12" id="KW-1185">Reference proteome</keyword>
<name>A0ABS0DC26_9NOCA</name>
<evidence type="ECO:0000256" key="4">
    <source>
        <dbReference type="ARBA" id="ARBA00023015"/>
    </source>
</evidence>
<dbReference type="EMBL" id="JADLQN010000002">
    <property type="protein sequence ID" value="MBF6356019.1"/>
    <property type="molecule type" value="Genomic_DNA"/>
</dbReference>
<dbReference type="Gene3D" id="6.10.250.690">
    <property type="match status" value="1"/>
</dbReference>
<dbReference type="InterPro" id="IPR001789">
    <property type="entry name" value="Sig_transdc_resp-reg_receiver"/>
</dbReference>
<dbReference type="PROSITE" id="PS51755">
    <property type="entry name" value="OMPR_PHOB"/>
    <property type="match status" value="1"/>
</dbReference>
<gene>
    <name evidence="11" type="ORF">IU449_15940</name>
</gene>
<dbReference type="SMART" id="SM00448">
    <property type="entry name" value="REC"/>
    <property type="match status" value="1"/>
</dbReference>
<feature type="modified residue" description="4-aspartylphosphate" evidence="7">
    <location>
        <position position="60"/>
    </location>
</feature>
<evidence type="ECO:0000256" key="6">
    <source>
        <dbReference type="ARBA" id="ARBA00023163"/>
    </source>
</evidence>
<keyword evidence="6" id="KW-0804">Transcription</keyword>
<keyword evidence="2 7" id="KW-0597">Phosphoprotein</keyword>
<evidence type="ECO:0000256" key="8">
    <source>
        <dbReference type="PROSITE-ProRule" id="PRU01091"/>
    </source>
</evidence>
<organism evidence="11 12">
    <name type="scientific">Nocardia higoensis</name>
    <dbReference type="NCBI Taxonomy" id="228599"/>
    <lineage>
        <taxon>Bacteria</taxon>
        <taxon>Bacillati</taxon>
        <taxon>Actinomycetota</taxon>
        <taxon>Actinomycetes</taxon>
        <taxon>Mycobacteriales</taxon>
        <taxon>Nocardiaceae</taxon>
        <taxon>Nocardia</taxon>
    </lineage>
</organism>
<protein>
    <submittedName>
        <fullName evidence="11">Response regulator transcription factor</fullName>
    </submittedName>
</protein>
<dbReference type="CDD" id="cd17627">
    <property type="entry name" value="REC_OmpR_PrrA-like"/>
    <property type="match status" value="1"/>
</dbReference>
<evidence type="ECO:0000256" key="5">
    <source>
        <dbReference type="ARBA" id="ARBA00023125"/>
    </source>
</evidence>
<comment type="caution">
    <text evidence="11">The sequence shown here is derived from an EMBL/GenBank/DDBJ whole genome shotgun (WGS) entry which is preliminary data.</text>
</comment>
<dbReference type="Gene3D" id="3.40.50.2300">
    <property type="match status" value="1"/>
</dbReference>
<dbReference type="Proteomes" id="UP000707731">
    <property type="component" value="Unassembled WGS sequence"/>
</dbReference>
<proteinExistence type="predicted"/>
<dbReference type="PANTHER" id="PTHR48111">
    <property type="entry name" value="REGULATOR OF RPOS"/>
    <property type="match status" value="1"/>
</dbReference>
<evidence type="ECO:0000256" key="7">
    <source>
        <dbReference type="PROSITE-ProRule" id="PRU00169"/>
    </source>
</evidence>
<dbReference type="InterPro" id="IPR011006">
    <property type="entry name" value="CheY-like_superfamily"/>
</dbReference>
<reference evidence="11 12" key="1">
    <citation type="submission" date="2020-10" db="EMBL/GenBank/DDBJ databases">
        <title>Identification of Nocardia species via Next-generation sequencing and recognition of intraspecies genetic diversity.</title>
        <authorList>
            <person name="Li P."/>
            <person name="Li P."/>
            <person name="Lu B."/>
        </authorList>
    </citation>
    <scope>NUCLEOTIDE SEQUENCE [LARGE SCALE GENOMIC DNA]</scope>
    <source>
        <strain evidence="11 12">BJ06-0143</strain>
    </source>
</reference>
<dbReference type="Gene3D" id="1.10.10.10">
    <property type="entry name" value="Winged helix-like DNA-binding domain superfamily/Winged helix DNA-binding domain"/>
    <property type="match status" value="1"/>
</dbReference>
<keyword evidence="3" id="KW-0902">Two-component regulatory system</keyword>
<dbReference type="PANTHER" id="PTHR48111:SF22">
    <property type="entry name" value="REGULATOR OF RPOS"/>
    <property type="match status" value="1"/>
</dbReference>
<feature type="DNA-binding region" description="OmpR/PhoB-type" evidence="8">
    <location>
        <begin position="137"/>
        <end position="235"/>
    </location>
</feature>
<keyword evidence="4" id="KW-0805">Transcription regulation</keyword>